<reference evidence="10 11" key="1">
    <citation type="submission" date="2024-02" db="EMBL/GenBank/DDBJ databases">
        <title>A novel Gemmatimonadota bacterium.</title>
        <authorList>
            <person name="Du Z.-J."/>
            <person name="Ye Y.-Q."/>
        </authorList>
    </citation>
    <scope>NUCLEOTIDE SEQUENCE [LARGE SCALE GENOMIC DNA]</scope>
    <source>
        <strain evidence="10 11">DH-20</strain>
    </source>
</reference>
<keyword evidence="6 7" id="KW-0346">Stress response</keyword>
<comment type="induction">
    <text evidence="7">By stress conditions e.g. heat shock.</text>
</comment>
<dbReference type="InterPro" id="IPR018181">
    <property type="entry name" value="Heat_shock_70_CS"/>
</dbReference>
<evidence type="ECO:0000256" key="3">
    <source>
        <dbReference type="ARBA" id="ARBA00022553"/>
    </source>
</evidence>
<dbReference type="Gene3D" id="1.20.1270.10">
    <property type="match status" value="1"/>
</dbReference>
<feature type="compositionally biased region" description="Acidic residues" evidence="9">
    <location>
        <begin position="631"/>
        <end position="650"/>
    </location>
</feature>
<keyword evidence="4 7" id="KW-0547">Nucleotide-binding</keyword>
<dbReference type="Gene3D" id="3.30.420.40">
    <property type="match status" value="2"/>
</dbReference>
<dbReference type="Gene3D" id="2.60.34.10">
    <property type="entry name" value="Substrate Binding Domain Of DNAk, Chain A, domain 1"/>
    <property type="match status" value="1"/>
</dbReference>
<evidence type="ECO:0000256" key="5">
    <source>
        <dbReference type="ARBA" id="ARBA00022840"/>
    </source>
</evidence>
<dbReference type="NCBIfam" id="NF003520">
    <property type="entry name" value="PRK05183.1"/>
    <property type="match status" value="1"/>
</dbReference>
<dbReference type="Proteomes" id="UP001484239">
    <property type="component" value="Unassembled WGS sequence"/>
</dbReference>
<dbReference type="PRINTS" id="PR00301">
    <property type="entry name" value="HEATSHOCK70"/>
</dbReference>
<dbReference type="Gene3D" id="3.90.640.10">
    <property type="entry name" value="Actin, Chain A, domain 4"/>
    <property type="match status" value="1"/>
</dbReference>
<dbReference type="PANTHER" id="PTHR19375">
    <property type="entry name" value="HEAT SHOCK PROTEIN 70KDA"/>
    <property type="match status" value="1"/>
</dbReference>
<evidence type="ECO:0000313" key="10">
    <source>
        <dbReference type="EMBL" id="MEK9502859.1"/>
    </source>
</evidence>
<dbReference type="PROSITE" id="PS01036">
    <property type="entry name" value="HSP70_3"/>
    <property type="match status" value="1"/>
</dbReference>
<keyword evidence="11" id="KW-1185">Reference proteome</keyword>
<dbReference type="InterPro" id="IPR013126">
    <property type="entry name" value="Hsp_70_fam"/>
</dbReference>
<dbReference type="InterPro" id="IPR029048">
    <property type="entry name" value="HSP70_C_sf"/>
</dbReference>
<dbReference type="Pfam" id="PF00012">
    <property type="entry name" value="HSP70"/>
    <property type="match status" value="1"/>
</dbReference>
<dbReference type="PROSITE" id="PS00329">
    <property type="entry name" value="HSP70_2"/>
    <property type="match status" value="1"/>
</dbReference>
<evidence type="ECO:0000256" key="9">
    <source>
        <dbReference type="SAM" id="MobiDB-lite"/>
    </source>
</evidence>
<evidence type="ECO:0000256" key="8">
    <source>
        <dbReference type="RuleBase" id="RU003322"/>
    </source>
</evidence>
<dbReference type="InterPro" id="IPR012725">
    <property type="entry name" value="Chaperone_DnaK"/>
</dbReference>
<dbReference type="CDD" id="cd10234">
    <property type="entry name" value="ASKHA_NBD_HSP70_DnaK-like"/>
    <property type="match status" value="1"/>
</dbReference>
<feature type="modified residue" description="Phosphothreonine; by autocatalysis" evidence="7">
    <location>
        <position position="199"/>
    </location>
</feature>
<evidence type="ECO:0000313" key="11">
    <source>
        <dbReference type="Proteomes" id="UP001484239"/>
    </source>
</evidence>
<gene>
    <name evidence="7 10" type="primary">dnaK</name>
    <name evidence="10" type="ORF">WI372_17820</name>
</gene>
<sequence>MGKVIGIDLGTTNSVVAVMEGGEPVVIPNAEGGRTTPSVVAFTKDGERLVGQVARRQAITNPTNTIFSIKRFMGRKAAEVQEEEKLVPYDVQHDGKGRVTVKIPNADGETFTPPEISAMILQKMKQTAEDYLGTGVTQAVITVPAYFNDSQRQATKDAGKIAGLEVLRIINEPTAAALAYGLDKKSDEKIAVFDLGGGTYDISILELGDGVFEVKATNGDTHLGGDDFDQKVINWLVEEFKRDQGIDLSKDAMALQRLKEASEKAKMELSTTMSTDINLPFITATQEGPKHLNYSLSRAKFEQLVDDLIQRTIPPMEKALADAGLKPGEVDEVILVGGSTRIPKIQEVVKEFFGKDPHKGVNPDEVVGVGAAIQGGVLAGDVTDVLLLDVTPLSLGIETLGGVMTNLIDRNTTIPTRKSEVFSTAEDSQTTVEIHVLQGERKMAVDNKTIGKFQLTGIPPAPRGVPQVEVTFDIDANGILHVSAKDNATGKEQKIRIEASSGLSDAEIDKMVKDAEAHARDDEEKKGKVEARNQLDSLVYQVEKDSAEWGDKVSGDTRERLDGALTKAKEALKGDDAATINTARDELMQAFSAAGQEMYQAQAAEAEAETAQAAEEPTAAGAEGADASADAAEEEVVEADYEIVDDESRG</sequence>
<proteinExistence type="evidence at transcript level"/>
<dbReference type="InterPro" id="IPR043129">
    <property type="entry name" value="ATPase_NBD"/>
</dbReference>
<comment type="caution">
    <text evidence="10">The sequence shown here is derived from an EMBL/GenBank/DDBJ whole genome shotgun (WGS) entry which is preliminary data.</text>
</comment>
<protein>
    <recommendedName>
        <fullName evidence="2 7">Chaperone protein DnaK</fullName>
    </recommendedName>
    <alternativeName>
        <fullName evidence="7">HSP70</fullName>
    </alternativeName>
    <alternativeName>
        <fullName evidence="7">Heat shock 70 kDa protein</fullName>
    </alternativeName>
    <alternativeName>
        <fullName evidence="7">Heat shock protein 70</fullName>
    </alternativeName>
</protein>
<comment type="function">
    <text evidence="7">Acts as a chaperone.</text>
</comment>
<dbReference type="PROSITE" id="PS00297">
    <property type="entry name" value="HSP70_1"/>
    <property type="match status" value="1"/>
</dbReference>
<feature type="region of interest" description="Disordered" evidence="9">
    <location>
        <begin position="600"/>
        <end position="650"/>
    </location>
</feature>
<dbReference type="SUPFAM" id="SSF100920">
    <property type="entry name" value="Heat shock protein 70kD (HSP70), peptide-binding domain"/>
    <property type="match status" value="1"/>
</dbReference>
<dbReference type="EMBL" id="JBBHLI010000016">
    <property type="protein sequence ID" value="MEK9502859.1"/>
    <property type="molecule type" value="Genomic_DNA"/>
</dbReference>
<dbReference type="NCBIfam" id="TIGR02350">
    <property type="entry name" value="prok_dnaK"/>
    <property type="match status" value="1"/>
</dbReference>
<comment type="similarity">
    <text evidence="1 7 8">Belongs to the heat shock protein 70 family.</text>
</comment>
<keyword evidence="5 7" id="KW-0067">ATP-binding</keyword>
<evidence type="ECO:0000256" key="6">
    <source>
        <dbReference type="ARBA" id="ARBA00023016"/>
    </source>
</evidence>
<accession>A0ABU9EDM1</accession>
<evidence type="ECO:0000256" key="4">
    <source>
        <dbReference type="ARBA" id="ARBA00022741"/>
    </source>
</evidence>
<organism evidence="10 11">
    <name type="scientific">Gaopeijia maritima</name>
    <dbReference type="NCBI Taxonomy" id="3119007"/>
    <lineage>
        <taxon>Bacteria</taxon>
        <taxon>Pseudomonadati</taxon>
        <taxon>Gemmatimonadota</taxon>
        <taxon>Longimicrobiia</taxon>
        <taxon>Gaopeijiales</taxon>
        <taxon>Gaopeijiaceae</taxon>
        <taxon>Gaopeijia</taxon>
    </lineage>
</organism>
<dbReference type="RefSeq" id="WP_405281812.1">
    <property type="nucleotide sequence ID" value="NZ_CP144380.1"/>
</dbReference>
<keyword evidence="7" id="KW-0143">Chaperone</keyword>
<keyword evidence="3 7" id="KW-0597">Phosphoprotein</keyword>
<dbReference type="NCBIfam" id="NF001413">
    <property type="entry name" value="PRK00290.1"/>
    <property type="match status" value="1"/>
</dbReference>
<dbReference type="InterPro" id="IPR029047">
    <property type="entry name" value="HSP70_peptide-bd_sf"/>
</dbReference>
<feature type="compositionally biased region" description="Low complexity" evidence="9">
    <location>
        <begin position="600"/>
        <end position="630"/>
    </location>
</feature>
<dbReference type="HAMAP" id="MF_00332">
    <property type="entry name" value="DnaK"/>
    <property type="match status" value="1"/>
</dbReference>
<dbReference type="SUPFAM" id="SSF53067">
    <property type="entry name" value="Actin-like ATPase domain"/>
    <property type="match status" value="2"/>
</dbReference>
<evidence type="ECO:0000256" key="1">
    <source>
        <dbReference type="ARBA" id="ARBA00007381"/>
    </source>
</evidence>
<evidence type="ECO:0000256" key="2">
    <source>
        <dbReference type="ARBA" id="ARBA00014415"/>
    </source>
</evidence>
<evidence type="ECO:0000256" key="7">
    <source>
        <dbReference type="HAMAP-Rule" id="MF_00332"/>
    </source>
</evidence>
<name>A0ABU9EDM1_9BACT</name>